<evidence type="ECO:0000256" key="2">
    <source>
        <dbReference type="ARBA" id="ARBA00022793"/>
    </source>
</evidence>
<dbReference type="KEGG" id="sng:SNE_A11760"/>
<dbReference type="STRING" id="331113.SNE_A11760"/>
<feature type="signal peptide" evidence="10">
    <location>
        <begin position="1"/>
        <end position="17"/>
    </location>
</feature>
<keyword evidence="8" id="KW-0704">Schiff base</keyword>
<name>F8L8D0_SIMNZ</name>
<evidence type="ECO:0000313" key="12">
    <source>
        <dbReference type="Proteomes" id="UP000000496"/>
    </source>
</evidence>
<dbReference type="SUPFAM" id="SSF56276">
    <property type="entry name" value="S-adenosylmethionine decarboxylase"/>
    <property type="match status" value="1"/>
</dbReference>
<dbReference type="Gene3D" id="3.60.90.10">
    <property type="entry name" value="S-adenosylmethionine decarboxylase"/>
    <property type="match status" value="1"/>
</dbReference>
<evidence type="ECO:0000256" key="6">
    <source>
        <dbReference type="ARBA" id="ARBA00023145"/>
    </source>
</evidence>
<evidence type="ECO:0000256" key="1">
    <source>
        <dbReference type="ARBA" id="ARBA00001928"/>
    </source>
</evidence>
<evidence type="ECO:0000256" key="3">
    <source>
        <dbReference type="ARBA" id="ARBA00022813"/>
    </source>
</evidence>
<dbReference type="Proteomes" id="UP000000496">
    <property type="component" value="Chromosome gsn.131"/>
</dbReference>
<dbReference type="EMBL" id="FR872582">
    <property type="protein sequence ID" value="CCB89053.1"/>
    <property type="molecule type" value="Genomic_DNA"/>
</dbReference>
<proteinExistence type="predicted"/>
<dbReference type="Pfam" id="PF02675">
    <property type="entry name" value="AdoMet_dc"/>
    <property type="match status" value="1"/>
</dbReference>
<keyword evidence="5" id="KW-0620">Polyamine biosynthesis</keyword>
<keyword evidence="10" id="KW-0732">Signal</keyword>
<dbReference type="HOGENOM" id="CLU_125470_2_3_0"/>
<keyword evidence="2" id="KW-0210">Decarboxylase</keyword>
<reference evidence="11 12" key="1">
    <citation type="journal article" date="2011" name="Mol. Biol. Evol.">
        <title>Unity in variety--the pan-genome of the Chlamydiae.</title>
        <authorList>
            <person name="Collingro A."/>
            <person name="Tischler P."/>
            <person name="Weinmaier T."/>
            <person name="Penz T."/>
            <person name="Heinz E."/>
            <person name="Brunham R.C."/>
            <person name="Read T.D."/>
            <person name="Bavoil P.M."/>
            <person name="Sachse K."/>
            <person name="Kahane S."/>
            <person name="Friedman M.G."/>
            <person name="Rattei T."/>
            <person name="Myers G.S."/>
            <person name="Horn M."/>
        </authorList>
    </citation>
    <scope>NUCLEOTIDE SEQUENCE [LARGE SCALE GENOMIC DNA]</scope>
    <source>
        <strain evidence="12">ATCC VR-1471 / Z</strain>
    </source>
</reference>
<dbReference type="GO" id="GO:0004014">
    <property type="term" value="F:adenosylmethionine decarboxylase activity"/>
    <property type="evidence" value="ECO:0007669"/>
    <property type="project" value="UniProtKB-EC"/>
</dbReference>
<keyword evidence="12" id="KW-1185">Reference proteome</keyword>
<organism evidence="11 12">
    <name type="scientific">Simkania negevensis (strain ATCC VR-1471 / DSM 27360 / Z)</name>
    <dbReference type="NCBI Taxonomy" id="331113"/>
    <lineage>
        <taxon>Bacteria</taxon>
        <taxon>Pseudomonadati</taxon>
        <taxon>Chlamydiota</taxon>
        <taxon>Chlamydiia</taxon>
        <taxon>Parachlamydiales</taxon>
        <taxon>Simkaniaceae</taxon>
        <taxon>Simkania</taxon>
    </lineage>
</organism>
<comment type="cofactor">
    <cofactor evidence="1">
        <name>pyruvate</name>
        <dbReference type="ChEBI" id="CHEBI:15361"/>
    </cofactor>
</comment>
<evidence type="ECO:0000256" key="7">
    <source>
        <dbReference type="ARBA" id="ARBA00023239"/>
    </source>
</evidence>
<feature type="chain" id="PRO_5003374254" evidence="10">
    <location>
        <begin position="18"/>
        <end position="135"/>
    </location>
</feature>
<evidence type="ECO:0000256" key="9">
    <source>
        <dbReference type="ARBA" id="ARBA00023317"/>
    </source>
</evidence>
<evidence type="ECO:0000256" key="8">
    <source>
        <dbReference type="ARBA" id="ARBA00023270"/>
    </source>
</evidence>
<dbReference type="PANTHER" id="PTHR33866:SF2">
    <property type="entry name" value="S-ADENOSYLMETHIONINE DECARBOXYLASE PROENZYME"/>
    <property type="match status" value="1"/>
</dbReference>
<keyword evidence="7 11" id="KW-0456">Lyase</keyword>
<keyword evidence="4" id="KW-0745">Spermidine biosynthesis</keyword>
<dbReference type="GO" id="GO:0005829">
    <property type="term" value="C:cytosol"/>
    <property type="evidence" value="ECO:0007669"/>
    <property type="project" value="TreeGrafter"/>
</dbReference>
<keyword evidence="9" id="KW-0670">Pyruvate</keyword>
<dbReference type="InterPro" id="IPR016067">
    <property type="entry name" value="S-AdoMet_deCO2ase_core"/>
</dbReference>
<evidence type="ECO:0000256" key="5">
    <source>
        <dbReference type="ARBA" id="ARBA00023115"/>
    </source>
</evidence>
<evidence type="ECO:0000313" key="11">
    <source>
        <dbReference type="EMBL" id="CCB89053.1"/>
    </source>
</evidence>
<keyword evidence="6" id="KW-0865">Zymogen</keyword>
<dbReference type="RefSeq" id="WP_013943520.1">
    <property type="nucleotide sequence ID" value="NC_015713.1"/>
</dbReference>
<dbReference type="eggNOG" id="COG1586">
    <property type="taxonomic scope" value="Bacteria"/>
</dbReference>
<gene>
    <name evidence="11" type="primary">speH</name>
    <name evidence="11" type="ordered locus">SNE_A11760</name>
</gene>
<sequence length="135" mass="15186">MKKFLFIFLFATFALHANEETLVKFKGRHSLASYHECELPALYDTQSLRSAFFSAIKASGAHAISYTEHYFDDGAYTILVLLEESHATLHSHPECKACFVDLFTAGNTCDAKPFHHALIDYLRPALSNLNSIERG</sequence>
<dbReference type="PANTHER" id="PTHR33866">
    <property type="entry name" value="S-ADENOSYLMETHIONINE DECARBOXYLASE PROENZYME"/>
    <property type="match status" value="1"/>
</dbReference>
<evidence type="ECO:0000256" key="10">
    <source>
        <dbReference type="SAM" id="SignalP"/>
    </source>
</evidence>
<dbReference type="AlphaFoldDB" id="F8L8D0"/>
<protein>
    <submittedName>
        <fullName evidence="11">S-adenosylmethionine decarboxylase proenzyme</fullName>
        <ecNumber evidence="11">4.1.1.50</ecNumber>
    </submittedName>
</protein>
<dbReference type="OrthoDB" id="9793120at2"/>
<dbReference type="GO" id="GO:0008295">
    <property type="term" value="P:spermidine biosynthetic process"/>
    <property type="evidence" value="ECO:0007669"/>
    <property type="project" value="UniProtKB-KW"/>
</dbReference>
<keyword evidence="3" id="KW-0068">Autocatalytic cleavage</keyword>
<evidence type="ECO:0000256" key="4">
    <source>
        <dbReference type="ARBA" id="ARBA00023066"/>
    </source>
</evidence>
<dbReference type="EC" id="4.1.1.50" evidence="11"/>
<dbReference type="InterPro" id="IPR003826">
    <property type="entry name" value="AdoMetDC_fam_prok"/>
</dbReference>
<accession>F8L8D0</accession>